<evidence type="ECO:0000256" key="1">
    <source>
        <dbReference type="SAM" id="MobiDB-lite"/>
    </source>
</evidence>
<evidence type="ECO:0000313" key="4">
    <source>
        <dbReference type="Proteomes" id="UP000289784"/>
    </source>
</evidence>
<dbReference type="OrthoDB" id="8909257at2"/>
<organism evidence="3 4">
    <name type="scientific">Pseudoxanthomonas composti</name>
    <dbReference type="NCBI Taxonomy" id="2137479"/>
    <lineage>
        <taxon>Bacteria</taxon>
        <taxon>Pseudomonadati</taxon>
        <taxon>Pseudomonadota</taxon>
        <taxon>Gammaproteobacteria</taxon>
        <taxon>Lysobacterales</taxon>
        <taxon>Lysobacteraceae</taxon>
        <taxon>Pseudoxanthomonas</taxon>
    </lineage>
</organism>
<feature type="chain" id="PRO_5020872572" description="DUF3828 domain-containing protein" evidence="2">
    <location>
        <begin position="24"/>
        <end position="181"/>
    </location>
</feature>
<feature type="compositionally biased region" description="Basic and acidic residues" evidence="1">
    <location>
        <begin position="63"/>
        <end position="83"/>
    </location>
</feature>
<gene>
    <name evidence="3" type="ORF">EPA99_04060</name>
</gene>
<name>A0A4Q1JWV8_9GAMM</name>
<dbReference type="AlphaFoldDB" id="A0A4Q1JWV8"/>
<evidence type="ECO:0000256" key="2">
    <source>
        <dbReference type="SAM" id="SignalP"/>
    </source>
</evidence>
<reference evidence="3 4" key="1">
    <citation type="submission" date="2019-01" db="EMBL/GenBank/DDBJ databases">
        <title>Pseudoxanthomonas composti sp. nov., isolated from compost.</title>
        <authorList>
            <person name="Yang G."/>
        </authorList>
    </citation>
    <scope>NUCLEOTIDE SEQUENCE [LARGE SCALE GENOMIC DNA]</scope>
    <source>
        <strain evidence="3 4">GSS15</strain>
    </source>
</reference>
<comment type="caution">
    <text evidence="3">The sequence shown here is derived from an EMBL/GenBank/DDBJ whole genome shotgun (WGS) entry which is preliminary data.</text>
</comment>
<sequence>MPSLVSSILLTCMLALVAGTVRAQSVVVKDNVRLEYAQVLSVDPVYQTLRASRMEQQCEEPDKDAKKPKPVGEDGKPEGKLSRMVDSVKEFFGSAGEDKAVPAQAAGPAPASRSCRMVQVDREFRRPIAYDVDYVWKGTKYRSRLAEDPGNRLRIRVAVTPYVPGQPTPPQPGDGAQAAVP</sequence>
<feature type="region of interest" description="Disordered" evidence="1">
    <location>
        <begin position="54"/>
        <end position="83"/>
    </location>
</feature>
<evidence type="ECO:0008006" key="5">
    <source>
        <dbReference type="Google" id="ProtNLM"/>
    </source>
</evidence>
<proteinExistence type="predicted"/>
<accession>A0A4Q1JWV8</accession>
<feature type="signal peptide" evidence="2">
    <location>
        <begin position="1"/>
        <end position="23"/>
    </location>
</feature>
<keyword evidence="2" id="KW-0732">Signal</keyword>
<protein>
    <recommendedName>
        <fullName evidence="5">DUF3828 domain-containing protein</fullName>
    </recommendedName>
</protein>
<feature type="region of interest" description="Disordered" evidence="1">
    <location>
        <begin position="161"/>
        <end position="181"/>
    </location>
</feature>
<dbReference type="Proteomes" id="UP000289784">
    <property type="component" value="Unassembled WGS sequence"/>
</dbReference>
<keyword evidence="4" id="KW-1185">Reference proteome</keyword>
<evidence type="ECO:0000313" key="3">
    <source>
        <dbReference type="EMBL" id="RXR07106.1"/>
    </source>
</evidence>
<dbReference type="EMBL" id="SAWZ01000002">
    <property type="protein sequence ID" value="RXR07106.1"/>
    <property type="molecule type" value="Genomic_DNA"/>
</dbReference>